<feature type="compositionally biased region" description="Polar residues" evidence="10">
    <location>
        <begin position="367"/>
        <end position="388"/>
    </location>
</feature>
<sequence>MTDSEGPAEAKPPLALGGVSNGDGVGSQKRKKDALAPILTHSPEPADTTGTGALLIDPANSPHPTKTGPAHHHIPRHAPLVALLQQRTPTRLEKTRLCLAPILVSRLNSVAASIKSPRPLFLACPELRNVDKMSTFIKSRTQQLASAVTGSPSSSSADEPAENTADEEDSEDYCKGGYHPVQVGENFKDGKYTVVRKLGWGHFSTVWLSRDNNSGKHVALKVVRSAAHYTETAIDEIKLLNRIVQAQPDHPGRKHVVSLLDSFEHKGPNGTHVCMVFEVLGENLLGLIKRWNHRGIPMPLVKQITKQVLLGLDYLHRQCGIIHTDLKPENVLIEIGDVEQIVKKVVKNESGDKENNRNGRRRRRTLITGSQPLPSPLNSSFNQSNLFPSATSQASLGEMLDDARKKDASPNDDKAHSDKTADMLTREVSSISLDKSPTASTGEKRKAEDAHASDIISVKIADLGNACWVNHHFTDDIQTRQYRSPEVILGAKWGASTDVWSMAAMIFELITGDYLFDPQSGTKYGKDDDHIAQIIELLGPFPRTCLTGKWSQEIFNRRGELRNIHRLRHWALTDVLREKYHFKEDEAKRISAFLSPMLELIPDKRANAGGMAAHTWLEDTPGMKGIKVDGLKVGSKGEDIEGWSTQSRKRAA</sequence>
<dbReference type="PROSITE" id="PS50011">
    <property type="entry name" value="PROTEIN_KINASE_DOM"/>
    <property type="match status" value="1"/>
</dbReference>
<feature type="region of interest" description="Disordered" evidence="10">
    <location>
        <begin position="402"/>
        <end position="448"/>
    </location>
</feature>
<feature type="compositionally biased region" description="Low complexity" evidence="10">
    <location>
        <begin position="145"/>
        <end position="156"/>
    </location>
</feature>
<dbReference type="InterPro" id="IPR008271">
    <property type="entry name" value="Ser/Thr_kinase_AS"/>
</dbReference>
<keyword evidence="4 9" id="KW-0547">Nucleotide-binding</keyword>
<dbReference type="Gene3D" id="3.30.200.20">
    <property type="entry name" value="Phosphorylase Kinase, domain 1"/>
    <property type="match status" value="1"/>
</dbReference>
<dbReference type="InterPro" id="IPR000719">
    <property type="entry name" value="Prot_kinase_dom"/>
</dbReference>
<dbReference type="FunFam" id="1.10.510.10:FF:000409">
    <property type="entry name" value="CMGC/SRPK protein kinase"/>
    <property type="match status" value="1"/>
</dbReference>
<keyword evidence="5" id="KW-0418">Kinase</keyword>
<dbReference type="EMBL" id="JAJHUN010000010">
    <property type="protein sequence ID" value="KAJ4146978.1"/>
    <property type="molecule type" value="Genomic_DNA"/>
</dbReference>
<dbReference type="AlphaFoldDB" id="A0A9W8UIR1"/>
<evidence type="ECO:0000256" key="7">
    <source>
        <dbReference type="ARBA" id="ARBA00047899"/>
    </source>
</evidence>
<feature type="region of interest" description="Disordered" evidence="10">
    <location>
        <begin position="1"/>
        <end position="72"/>
    </location>
</feature>
<feature type="region of interest" description="Disordered" evidence="10">
    <location>
        <begin position="145"/>
        <end position="172"/>
    </location>
</feature>
<dbReference type="PROSITE" id="PS00108">
    <property type="entry name" value="PROTEIN_KINASE_ST"/>
    <property type="match status" value="1"/>
</dbReference>
<dbReference type="EC" id="2.7.11.1" evidence="1"/>
<evidence type="ECO:0000256" key="4">
    <source>
        <dbReference type="ARBA" id="ARBA00022741"/>
    </source>
</evidence>
<proteinExistence type="predicted"/>
<evidence type="ECO:0000256" key="5">
    <source>
        <dbReference type="ARBA" id="ARBA00022777"/>
    </source>
</evidence>
<dbReference type="SMART" id="SM00220">
    <property type="entry name" value="S_TKc"/>
    <property type="match status" value="1"/>
</dbReference>
<dbReference type="GeneID" id="80888690"/>
<evidence type="ECO:0000256" key="3">
    <source>
        <dbReference type="ARBA" id="ARBA00022679"/>
    </source>
</evidence>
<dbReference type="Proteomes" id="UP001144673">
    <property type="component" value="Chromosome 3"/>
</dbReference>
<evidence type="ECO:0000256" key="1">
    <source>
        <dbReference type="ARBA" id="ARBA00012513"/>
    </source>
</evidence>
<name>A0A9W8UIR1_AKAMU</name>
<feature type="region of interest" description="Disordered" evidence="10">
    <location>
        <begin position="349"/>
        <end position="388"/>
    </location>
</feature>
<dbReference type="GO" id="GO:0005524">
    <property type="term" value="F:ATP binding"/>
    <property type="evidence" value="ECO:0007669"/>
    <property type="project" value="UniProtKB-UniRule"/>
</dbReference>
<dbReference type="InterPro" id="IPR017441">
    <property type="entry name" value="Protein_kinase_ATP_BS"/>
</dbReference>
<keyword evidence="2" id="KW-0723">Serine/threonine-protein kinase</keyword>
<dbReference type="SUPFAM" id="SSF56112">
    <property type="entry name" value="Protein kinase-like (PK-like)"/>
    <property type="match status" value="1"/>
</dbReference>
<feature type="binding site" evidence="9">
    <location>
        <position position="221"/>
    </location>
    <ligand>
        <name>ATP</name>
        <dbReference type="ChEBI" id="CHEBI:30616"/>
    </ligand>
</feature>
<comment type="catalytic activity">
    <reaction evidence="7">
        <text>L-threonyl-[protein] + ATP = O-phospho-L-threonyl-[protein] + ADP + H(+)</text>
        <dbReference type="Rhea" id="RHEA:46608"/>
        <dbReference type="Rhea" id="RHEA-COMP:11060"/>
        <dbReference type="Rhea" id="RHEA-COMP:11605"/>
        <dbReference type="ChEBI" id="CHEBI:15378"/>
        <dbReference type="ChEBI" id="CHEBI:30013"/>
        <dbReference type="ChEBI" id="CHEBI:30616"/>
        <dbReference type="ChEBI" id="CHEBI:61977"/>
        <dbReference type="ChEBI" id="CHEBI:456216"/>
        <dbReference type="EC" id="2.7.11.1"/>
    </reaction>
</comment>
<dbReference type="RefSeq" id="XP_056049919.1">
    <property type="nucleotide sequence ID" value="XM_056192820.1"/>
</dbReference>
<gene>
    <name evidence="12" type="ORF">LMH87_001531</name>
</gene>
<dbReference type="Pfam" id="PF00069">
    <property type="entry name" value="Pkinase"/>
    <property type="match status" value="2"/>
</dbReference>
<feature type="compositionally biased region" description="Basic and acidic residues" evidence="10">
    <location>
        <begin position="402"/>
        <end position="425"/>
    </location>
</feature>
<comment type="catalytic activity">
    <reaction evidence="8">
        <text>L-seryl-[protein] + ATP = O-phospho-L-seryl-[protein] + ADP + H(+)</text>
        <dbReference type="Rhea" id="RHEA:17989"/>
        <dbReference type="Rhea" id="RHEA-COMP:9863"/>
        <dbReference type="Rhea" id="RHEA-COMP:11604"/>
        <dbReference type="ChEBI" id="CHEBI:15378"/>
        <dbReference type="ChEBI" id="CHEBI:29999"/>
        <dbReference type="ChEBI" id="CHEBI:30616"/>
        <dbReference type="ChEBI" id="CHEBI:83421"/>
        <dbReference type="ChEBI" id="CHEBI:456216"/>
        <dbReference type="EC" id="2.7.11.1"/>
    </reaction>
</comment>
<keyword evidence="6 9" id="KW-0067">ATP-binding</keyword>
<dbReference type="GO" id="GO:0000245">
    <property type="term" value="P:spliceosomal complex assembly"/>
    <property type="evidence" value="ECO:0007669"/>
    <property type="project" value="TreeGrafter"/>
</dbReference>
<dbReference type="PANTHER" id="PTHR47634">
    <property type="entry name" value="PROTEIN KINASE DOMAIN-CONTAINING PROTEIN-RELATED"/>
    <property type="match status" value="1"/>
</dbReference>
<dbReference type="InterPro" id="IPR051334">
    <property type="entry name" value="SRPK"/>
</dbReference>
<evidence type="ECO:0000256" key="10">
    <source>
        <dbReference type="SAM" id="MobiDB-lite"/>
    </source>
</evidence>
<evidence type="ECO:0000256" key="6">
    <source>
        <dbReference type="ARBA" id="ARBA00022840"/>
    </source>
</evidence>
<evidence type="ECO:0000313" key="12">
    <source>
        <dbReference type="EMBL" id="KAJ4146978.1"/>
    </source>
</evidence>
<dbReference type="Gene3D" id="1.10.510.10">
    <property type="entry name" value="Transferase(Phosphotransferase) domain 1"/>
    <property type="match status" value="1"/>
</dbReference>
<dbReference type="GO" id="GO:0050684">
    <property type="term" value="P:regulation of mRNA processing"/>
    <property type="evidence" value="ECO:0007669"/>
    <property type="project" value="TreeGrafter"/>
</dbReference>
<evidence type="ECO:0000259" key="11">
    <source>
        <dbReference type="PROSITE" id="PS50011"/>
    </source>
</evidence>
<accession>A0A9W8UIR1</accession>
<dbReference type="PROSITE" id="PS00107">
    <property type="entry name" value="PROTEIN_KINASE_ATP"/>
    <property type="match status" value="1"/>
</dbReference>
<reference evidence="12" key="1">
    <citation type="journal article" date="2023" name="Access Microbiol">
        <title>De-novo genome assembly for Akanthomyces muscarius, a biocontrol agent of insect agricultural pests.</title>
        <authorList>
            <person name="Erdos Z."/>
            <person name="Studholme D.J."/>
            <person name="Raymond B."/>
            <person name="Sharma M."/>
        </authorList>
    </citation>
    <scope>NUCLEOTIDE SEQUENCE</scope>
    <source>
        <strain evidence="12">Ve6</strain>
    </source>
</reference>
<dbReference type="GO" id="GO:0005634">
    <property type="term" value="C:nucleus"/>
    <property type="evidence" value="ECO:0007669"/>
    <property type="project" value="TreeGrafter"/>
</dbReference>
<dbReference type="FunFam" id="3.30.200.20:FF:000076">
    <property type="entry name" value="CMGC/SRPK protein kinase"/>
    <property type="match status" value="1"/>
</dbReference>
<evidence type="ECO:0000256" key="8">
    <source>
        <dbReference type="ARBA" id="ARBA00048679"/>
    </source>
</evidence>
<feature type="compositionally biased region" description="Acidic residues" evidence="10">
    <location>
        <begin position="159"/>
        <end position="171"/>
    </location>
</feature>
<dbReference type="KEGG" id="amus:LMH87_001531"/>
<comment type="caution">
    <text evidence="12">The sequence shown here is derived from an EMBL/GenBank/DDBJ whole genome shotgun (WGS) entry which is preliminary data.</text>
</comment>
<keyword evidence="3" id="KW-0808">Transferase</keyword>
<evidence type="ECO:0000313" key="13">
    <source>
        <dbReference type="Proteomes" id="UP001144673"/>
    </source>
</evidence>
<protein>
    <recommendedName>
        <fullName evidence="1">non-specific serine/threonine protein kinase</fullName>
        <ecNumber evidence="1">2.7.11.1</ecNumber>
    </recommendedName>
</protein>
<evidence type="ECO:0000256" key="9">
    <source>
        <dbReference type="PROSITE-ProRule" id="PRU10141"/>
    </source>
</evidence>
<feature type="compositionally biased region" description="Polar residues" evidence="10">
    <location>
        <begin position="427"/>
        <end position="441"/>
    </location>
</feature>
<evidence type="ECO:0000256" key="2">
    <source>
        <dbReference type="ARBA" id="ARBA00022527"/>
    </source>
</evidence>
<dbReference type="GO" id="GO:0004674">
    <property type="term" value="F:protein serine/threonine kinase activity"/>
    <property type="evidence" value="ECO:0007669"/>
    <property type="project" value="UniProtKB-KW"/>
</dbReference>
<keyword evidence="13" id="KW-1185">Reference proteome</keyword>
<dbReference type="GO" id="GO:0005737">
    <property type="term" value="C:cytoplasm"/>
    <property type="evidence" value="ECO:0007669"/>
    <property type="project" value="TreeGrafter"/>
</dbReference>
<feature type="domain" description="Protein kinase" evidence="11">
    <location>
        <begin position="192"/>
        <end position="617"/>
    </location>
</feature>
<organism evidence="12 13">
    <name type="scientific">Akanthomyces muscarius</name>
    <name type="common">Entomopathogenic fungus</name>
    <name type="synonym">Lecanicillium muscarium</name>
    <dbReference type="NCBI Taxonomy" id="2231603"/>
    <lineage>
        <taxon>Eukaryota</taxon>
        <taxon>Fungi</taxon>
        <taxon>Dikarya</taxon>
        <taxon>Ascomycota</taxon>
        <taxon>Pezizomycotina</taxon>
        <taxon>Sordariomycetes</taxon>
        <taxon>Hypocreomycetidae</taxon>
        <taxon>Hypocreales</taxon>
        <taxon>Cordycipitaceae</taxon>
        <taxon>Akanthomyces</taxon>
    </lineage>
</organism>
<dbReference type="InterPro" id="IPR011009">
    <property type="entry name" value="Kinase-like_dom_sf"/>
</dbReference>
<dbReference type="PANTHER" id="PTHR47634:SF9">
    <property type="entry name" value="PROTEIN KINASE DOMAIN-CONTAINING PROTEIN-RELATED"/>
    <property type="match status" value="1"/>
</dbReference>
<dbReference type="CDD" id="cd14136">
    <property type="entry name" value="STKc_SRPK"/>
    <property type="match status" value="1"/>
</dbReference>